<evidence type="ECO:0000313" key="2">
    <source>
        <dbReference type="Proteomes" id="UP000266677"/>
    </source>
</evidence>
<organism evidence="1 2">
    <name type="scientific">Nocardia panacis</name>
    <dbReference type="NCBI Taxonomy" id="2340916"/>
    <lineage>
        <taxon>Bacteria</taxon>
        <taxon>Bacillati</taxon>
        <taxon>Actinomycetota</taxon>
        <taxon>Actinomycetes</taxon>
        <taxon>Mycobacteriales</taxon>
        <taxon>Nocardiaceae</taxon>
        <taxon>Nocardia</taxon>
    </lineage>
</organism>
<dbReference type="Proteomes" id="UP000266677">
    <property type="component" value="Unassembled WGS sequence"/>
</dbReference>
<proteinExistence type="predicted"/>
<dbReference type="OrthoDB" id="9949055at2"/>
<gene>
    <name evidence="1" type="ORF">D5S18_06025</name>
</gene>
<comment type="caution">
    <text evidence="1">The sequence shown here is derived from an EMBL/GenBank/DDBJ whole genome shotgun (WGS) entry which is preliminary data.</text>
</comment>
<sequence>MAFVTHGRQITGHPPLFDFPRSFFDSAAHSAGVRGGIEIGLVAAAVRDMIRPVNGRDGGVLVDLDLDAISRWAAEVSVAAERRPISRHIDEFGVEDVGMRDPARLLGNSASAFEALCRGVDRTNRLGVAAGLVLPLEVTDALPAPRSLRTGIDFLREHLHRDEPPGLYLLPVDSFSQWSDRDEDYRFPFDPRSVVDIPVDSAFVRYLRSDNEIAIDDVYHGAIYLIRSPKAQPVG</sequence>
<keyword evidence="2" id="KW-1185">Reference proteome</keyword>
<dbReference type="RefSeq" id="WP_120038803.1">
    <property type="nucleotide sequence ID" value="NZ_QZFU01000013.1"/>
</dbReference>
<dbReference type="AlphaFoldDB" id="A0A3A4KXK5"/>
<protein>
    <submittedName>
        <fullName evidence="1">Uncharacterized protein</fullName>
    </submittedName>
</protein>
<dbReference type="EMBL" id="QZFU01000013">
    <property type="protein sequence ID" value="RJO78439.1"/>
    <property type="molecule type" value="Genomic_DNA"/>
</dbReference>
<reference evidence="1 2" key="1">
    <citation type="submission" date="2018-09" db="EMBL/GenBank/DDBJ databases">
        <title>YIM PH21274 draft genome.</title>
        <authorList>
            <person name="Miao C."/>
        </authorList>
    </citation>
    <scope>NUCLEOTIDE SEQUENCE [LARGE SCALE GENOMIC DNA]</scope>
    <source>
        <strain evidence="1 2">YIM PH 21724</strain>
    </source>
</reference>
<accession>A0A3A4KXK5</accession>
<name>A0A3A4KXK5_9NOCA</name>
<evidence type="ECO:0000313" key="1">
    <source>
        <dbReference type="EMBL" id="RJO78439.1"/>
    </source>
</evidence>